<dbReference type="EMBL" id="JAVYJV010000003">
    <property type="protein sequence ID" value="KAK4374644.1"/>
    <property type="molecule type" value="Genomic_DNA"/>
</dbReference>
<gene>
    <name evidence="1" type="ORF">RND71_005321</name>
</gene>
<evidence type="ECO:0000313" key="2">
    <source>
        <dbReference type="Proteomes" id="UP001291623"/>
    </source>
</evidence>
<sequence length="103" mass="11552">MSFLAIKDAARTSILSKSWNTAWSSFSSLNFGNHTLMRNSKSTNIVNQVLVNLLQRNISIQSVSSRLKWSLFLGPVETPFPNLKLKHNSNLSDLLYTNLPLSS</sequence>
<comment type="caution">
    <text evidence="1">The sequence shown here is derived from an EMBL/GenBank/DDBJ whole genome shotgun (WGS) entry which is preliminary data.</text>
</comment>
<dbReference type="AlphaFoldDB" id="A0AAE1SRN7"/>
<proteinExistence type="predicted"/>
<evidence type="ECO:0000313" key="1">
    <source>
        <dbReference type="EMBL" id="KAK4374644.1"/>
    </source>
</evidence>
<reference evidence="1" key="1">
    <citation type="submission" date="2023-12" db="EMBL/GenBank/DDBJ databases">
        <title>Genome assembly of Anisodus tanguticus.</title>
        <authorList>
            <person name="Wang Y.-J."/>
        </authorList>
    </citation>
    <scope>NUCLEOTIDE SEQUENCE</scope>
    <source>
        <strain evidence="1">KB-2021</strain>
        <tissue evidence="1">Leaf</tissue>
    </source>
</reference>
<name>A0AAE1SRN7_9SOLA</name>
<organism evidence="1 2">
    <name type="scientific">Anisodus tanguticus</name>
    <dbReference type="NCBI Taxonomy" id="243964"/>
    <lineage>
        <taxon>Eukaryota</taxon>
        <taxon>Viridiplantae</taxon>
        <taxon>Streptophyta</taxon>
        <taxon>Embryophyta</taxon>
        <taxon>Tracheophyta</taxon>
        <taxon>Spermatophyta</taxon>
        <taxon>Magnoliopsida</taxon>
        <taxon>eudicotyledons</taxon>
        <taxon>Gunneridae</taxon>
        <taxon>Pentapetalae</taxon>
        <taxon>asterids</taxon>
        <taxon>lamiids</taxon>
        <taxon>Solanales</taxon>
        <taxon>Solanaceae</taxon>
        <taxon>Solanoideae</taxon>
        <taxon>Hyoscyameae</taxon>
        <taxon>Anisodus</taxon>
    </lineage>
</organism>
<dbReference type="Proteomes" id="UP001291623">
    <property type="component" value="Unassembled WGS sequence"/>
</dbReference>
<accession>A0AAE1SRN7</accession>
<protein>
    <submittedName>
        <fullName evidence="1">Uncharacterized protein</fullName>
    </submittedName>
</protein>
<keyword evidence="2" id="KW-1185">Reference proteome</keyword>